<evidence type="ECO:0000256" key="5">
    <source>
        <dbReference type="ARBA" id="ARBA00024195"/>
    </source>
</evidence>
<dbReference type="MEROPS" id="S01.040"/>
<keyword evidence="8" id="KW-0378">Hydrolase</keyword>
<dbReference type="PANTHER" id="PTHR24256">
    <property type="entry name" value="TRYPTASE-RELATED"/>
    <property type="match status" value="1"/>
</dbReference>
<dbReference type="InterPro" id="IPR051487">
    <property type="entry name" value="Ser/Thr_Proteases_Immune/Dev"/>
</dbReference>
<dbReference type="InterPro" id="IPR043504">
    <property type="entry name" value="Peptidase_S1_PA_chymotrypsin"/>
</dbReference>
<keyword evidence="8 11" id="KW-0645">Protease</keyword>
<dbReference type="EMBL" id="FJ205425">
    <property type="protein sequence ID" value="ACR15992.2"/>
    <property type="molecule type" value="mRNA"/>
</dbReference>
<evidence type="ECO:0000256" key="4">
    <source>
        <dbReference type="ARBA" id="ARBA00023240"/>
    </source>
</evidence>
<dbReference type="PROSITE" id="PS00135">
    <property type="entry name" value="TRYPSIN_SER"/>
    <property type="match status" value="1"/>
</dbReference>
<reference evidence="11" key="1">
    <citation type="journal article" date="2010" name="Arch. Insect Biochem. Physiol.">
        <title>Characterization of the Mamestra configurata (Lepidoptera: Noctuidae) larval midgut protease complement and adaptation to feeding on artificial diet, Brassica species, and protease inhibitor.</title>
        <authorList>
            <person name="Erlandson M.A."/>
            <person name="Hegedus D.D."/>
            <person name="Baldwin D."/>
            <person name="Noakes A."/>
            <person name="Toprak U."/>
        </authorList>
    </citation>
    <scope>NUCLEOTIDE SEQUENCE</scope>
</reference>
<keyword evidence="4" id="KW-1199">Hemostasis impairing toxin</keyword>
<evidence type="ECO:0000256" key="8">
    <source>
        <dbReference type="RuleBase" id="RU363034"/>
    </source>
</evidence>
<proteinExistence type="evidence at transcript level"/>
<accession>C9W8H9</accession>
<comment type="function">
    <text evidence="6">Fibrinolytic activity; shows preferential cleavage of Arg-Gly bonds in all three fibrinogen chains. Contact with the caterpillars causes severe bleeding, due the anticoagulant effect of the protein.</text>
</comment>
<evidence type="ECO:0000256" key="2">
    <source>
        <dbReference type="ARBA" id="ARBA00022656"/>
    </source>
</evidence>
<evidence type="ECO:0000256" key="9">
    <source>
        <dbReference type="SAM" id="SignalP"/>
    </source>
</evidence>
<dbReference type="GO" id="GO:0006508">
    <property type="term" value="P:proteolysis"/>
    <property type="evidence" value="ECO:0007669"/>
    <property type="project" value="UniProtKB-KW"/>
</dbReference>
<feature type="chain" id="PRO_5003002824" evidence="9">
    <location>
        <begin position="20"/>
        <end position="287"/>
    </location>
</feature>
<evidence type="ECO:0000256" key="7">
    <source>
        <dbReference type="ARBA" id="ARBA00084094"/>
    </source>
</evidence>
<dbReference type="PROSITE" id="PS00134">
    <property type="entry name" value="TRYPSIN_HIS"/>
    <property type="match status" value="1"/>
</dbReference>
<dbReference type="PRINTS" id="PR00722">
    <property type="entry name" value="CHYMOTRYPSIN"/>
</dbReference>
<evidence type="ECO:0000256" key="1">
    <source>
        <dbReference type="ARBA" id="ARBA00004239"/>
    </source>
</evidence>
<dbReference type="FunFam" id="2.40.10.10:FF:000068">
    <property type="entry name" value="transmembrane protease serine 2"/>
    <property type="match status" value="1"/>
</dbReference>
<keyword evidence="7" id="KW-1205">Fibrinolytic toxin</keyword>
<keyword evidence="8" id="KW-0720">Serine protease</keyword>
<protein>
    <submittedName>
        <fullName evidence="11">Serine protease 9</fullName>
    </submittedName>
</protein>
<dbReference type="SUPFAM" id="SSF50494">
    <property type="entry name" value="Trypsin-like serine proteases"/>
    <property type="match status" value="1"/>
</dbReference>
<dbReference type="GO" id="GO:0004252">
    <property type="term" value="F:serine-type endopeptidase activity"/>
    <property type="evidence" value="ECO:0007669"/>
    <property type="project" value="InterPro"/>
</dbReference>
<dbReference type="InterPro" id="IPR018114">
    <property type="entry name" value="TRYPSIN_HIS"/>
</dbReference>
<dbReference type="Pfam" id="PF00089">
    <property type="entry name" value="Trypsin"/>
    <property type="match status" value="1"/>
</dbReference>
<dbReference type="Gene3D" id="2.40.10.10">
    <property type="entry name" value="Trypsin-like serine proteases"/>
    <property type="match status" value="1"/>
</dbReference>
<evidence type="ECO:0000256" key="3">
    <source>
        <dbReference type="ARBA" id="ARBA00023157"/>
    </source>
</evidence>
<dbReference type="AlphaFoldDB" id="C9W8H9"/>
<dbReference type="PROSITE" id="PS50240">
    <property type="entry name" value="TRYPSIN_DOM"/>
    <property type="match status" value="1"/>
</dbReference>
<evidence type="ECO:0000256" key="6">
    <source>
        <dbReference type="ARBA" id="ARBA00055534"/>
    </source>
</evidence>
<gene>
    <name evidence="11" type="primary">SP9</name>
</gene>
<dbReference type="InterPro" id="IPR001254">
    <property type="entry name" value="Trypsin_dom"/>
</dbReference>
<evidence type="ECO:0000313" key="11">
    <source>
        <dbReference type="EMBL" id="ACR15992.2"/>
    </source>
</evidence>
<dbReference type="InterPro" id="IPR009003">
    <property type="entry name" value="Peptidase_S1_PA"/>
</dbReference>
<organism evidence="11">
    <name type="scientific">Mamestra configurata</name>
    <name type="common">bertha armyworm</name>
    <dbReference type="NCBI Taxonomy" id="174822"/>
    <lineage>
        <taxon>Eukaryota</taxon>
        <taxon>Metazoa</taxon>
        <taxon>Ecdysozoa</taxon>
        <taxon>Arthropoda</taxon>
        <taxon>Hexapoda</taxon>
        <taxon>Insecta</taxon>
        <taxon>Pterygota</taxon>
        <taxon>Neoptera</taxon>
        <taxon>Endopterygota</taxon>
        <taxon>Lepidoptera</taxon>
        <taxon>Glossata</taxon>
        <taxon>Ditrysia</taxon>
        <taxon>Noctuoidea</taxon>
        <taxon>Noctuidae</taxon>
        <taxon>Noctuinae</taxon>
        <taxon>Hadenini</taxon>
        <taxon>Mamestra</taxon>
    </lineage>
</organism>
<feature type="signal peptide" evidence="9">
    <location>
        <begin position="1"/>
        <end position="19"/>
    </location>
</feature>
<sequence>MRALLLIGVVLVASASALGAGYHDEVGIPLAEKIRVAEEKMLAEAAQSRIVGGQPAPANSHPYFAGLMIEIVGLTNGYSVCGASLLSANRLVTAAHCWYDGIRQAWRVTAILGTKQFFTGGTRIASTDVVLHPQYTANVINDIAMIRLPTNVAFSNSIQPISLPVGFELFLTFAGSWAVVAGYGRTSDQQTGATQIVSHVNVQVVNEIDCAGIYGPDFVIHSTICTSGIGRVGPCIGDSGGPLVFNRSGTPVLIGVVSFVSGAGCQAGLPAAYARTTSFNNWILQNL</sequence>
<dbReference type="SMART" id="SM00020">
    <property type="entry name" value="Tryp_SPc"/>
    <property type="match status" value="1"/>
</dbReference>
<dbReference type="InterPro" id="IPR033116">
    <property type="entry name" value="TRYPSIN_SER"/>
</dbReference>
<dbReference type="GO" id="GO:0005576">
    <property type="term" value="C:extracellular region"/>
    <property type="evidence" value="ECO:0007669"/>
    <property type="project" value="UniProtKB-SubCell"/>
</dbReference>
<dbReference type="GO" id="GO:0090729">
    <property type="term" value="F:toxin activity"/>
    <property type="evidence" value="ECO:0007669"/>
    <property type="project" value="UniProtKB-KW"/>
</dbReference>
<comment type="subcellular location">
    <subcellularLocation>
        <location evidence="1">Secreted</location>
        <location evidence="1">Extracellular space</location>
    </subcellularLocation>
</comment>
<keyword evidence="3" id="KW-1015">Disulfide bond</keyword>
<dbReference type="CDD" id="cd00190">
    <property type="entry name" value="Tryp_SPc"/>
    <property type="match status" value="1"/>
</dbReference>
<feature type="domain" description="Peptidase S1" evidence="10">
    <location>
        <begin position="50"/>
        <end position="287"/>
    </location>
</feature>
<dbReference type="InterPro" id="IPR001314">
    <property type="entry name" value="Peptidase_S1A"/>
</dbReference>
<comment type="similarity">
    <text evidence="5">Belongs to the peptidase S1 family. CLIP subfamily.</text>
</comment>
<evidence type="ECO:0000259" key="10">
    <source>
        <dbReference type="PROSITE" id="PS50240"/>
    </source>
</evidence>
<name>C9W8H9_9NEOP</name>
<keyword evidence="9" id="KW-0732">Signal</keyword>
<keyword evidence="2" id="KW-0800">Toxin</keyword>